<dbReference type="GO" id="GO:0019878">
    <property type="term" value="P:lysine biosynthetic process via aminoadipic acid"/>
    <property type="evidence" value="ECO:0007669"/>
    <property type="project" value="TreeGrafter"/>
</dbReference>
<feature type="domain" description="4'-phosphopantetheinyl transferase" evidence="3">
    <location>
        <begin position="135"/>
        <end position="209"/>
    </location>
</feature>
<evidence type="ECO:0000313" key="5">
    <source>
        <dbReference type="Proteomes" id="UP000308697"/>
    </source>
</evidence>
<dbReference type="Pfam" id="PF01648">
    <property type="entry name" value="ACPS"/>
    <property type="match status" value="1"/>
</dbReference>
<dbReference type="PANTHER" id="PTHR12215:SF10">
    <property type="entry name" value="L-AMINOADIPATE-SEMIALDEHYDE DEHYDROGENASE-PHOSPHOPANTETHEINYL TRANSFERASE"/>
    <property type="match status" value="1"/>
</dbReference>
<dbReference type="GO" id="GO:0000287">
    <property type="term" value="F:magnesium ion binding"/>
    <property type="evidence" value="ECO:0007669"/>
    <property type="project" value="InterPro"/>
</dbReference>
<accession>A0A4U0NDR6</accession>
<keyword evidence="5" id="KW-1185">Reference proteome</keyword>
<comment type="similarity">
    <text evidence="1">Belongs to the P-Pant transferase superfamily. Gsp/Sfp/HetI/AcpT family.</text>
</comment>
<dbReference type="PANTHER" id="PTHR12215">
    <property type="entry name" value="PHOSPHOPANTETHEINE TRANSFERASE"/>
    <property type="match status" value="1"/>
</dbReference>
<gene>
    <name evidence="4" type="ORF">FCH28_20045</name>
</gene>
<organism evidence="4 5">
    <name type="scientific">Streptomyces piniterrae</name>
    <dbReference type="NCBI Taxonomy" id="2571125"/>
    <lineage>
        <taxon>Bacteria</taxon>
        <taxon>Bacillati</taxon>
        <taxon>Actinomycetota</taxon>
        <taxon>Actinomycetes</taxon>
        <taxon>Kitasatosporales</taxon>
        <taxon>Streptomycetaceae</taxon>
        <taxon>Streptomyces</taxon>
    </lineage>
</organism>
<dbReference type="GO" id="GO:0008897">
    <property type="term" value="F:holo-[acyl-carrier-protein] synthase activity"/>
    <property type="evidence" value="ECO:0007669"/>
    <property type="project" value="InterPro"/>
</dbReference>
<dbReference type="InterPro" id="IPR008278">
    <property type="entry name" value="4-PPantetheinyl_Trfase_dom"/>
</dbReference>
<name>A0A4U0NDR6_9ACTN</name>
<dbReference type="OrthoDB" id="190168at2"/>
<dbReference type="InterPro" id="IPR037143">
    <property type="entry name" value="4-PPantetheinyl_Trfase_dom_sf"/>
</dbReference>
<dbReference type="Proteomes" id="UP000308697">
    <property type="component" value="Unassembled WGS sequence"/>
</dbReference>
<dbReference type="SUPFAM" id="SSF56214">
    <property type="entry name" value="4'-phosphopantetheinyl transferase"/>
    <property type="match status" value="2"/>
</dbReference>
<dbReference type="Gene3D" id="3.90.470.20">
    <property type="entry name" value="4'-phosphopantetheinyl transferase domain"/>
    <property type="match status" value="2"/>
</dbReference>
<dbReference type="EMBL" id="SUMB01000006">
    <property type="protein sequence ID" value="TJZ52120.1"/>
    <property type="molecule type" value="Genomic_DNA"/>
</dbReference>
<evidence type="ECO:0000256" key="2">
    <source>
        <dbReference type="ARBA" id="ARBA00022679"/>
    </source>
</evidence>
<evidence type="ECO:0000313" key="4">
    <source>
        <dbReference type="EMBL" id="TJZ52120.1"/>
    </source>
</evidence>
<keyword evidence="2 4" id="KW-0808">Transferase</keyword>
<dbReference type="GO" id="GO:0005829">
    <property type="term" value="C:cytosol"/>
    <property type="evidence" value="ECO:0007669"/>
    <property type="project" value="TreeGrafter"/>
</dbReference>
<protein>
    <submittedName>
        <fullName evidence="4">4'-phosphopantetheinyl transferase superfamily protein</fullName>
    </submittedName>
</protein>
<sequence length="286" mass="30681">MTQARRITPPVHVGGPAGPWHGVRDGMARCGNAVVFTTWGEWLTAVVTEPRLRLLLGRDWQRYRRTAHPLVRHRFAAARLVLKYTAAAALGTEAAELDLAYKIGGRPHLRGLRQVEVSLTHTGDLIVVGVSRTGRIGVDTEPLSRGLSFDVLRDRMCTPAEQAALDGLDGPEQTAALLRLWTLKEAYTKALGQGLRLAFTEFGFAPGAEGEMPPGRDHGLLAPDGTPAAHGAWAFGTYRALGRYLVSVACHGTGPGPGPGAAAGDLCDERSMSLVSQLLPRETFLP</sequence>
<evidence type="ECO:0000256" key="1">
    <source>
        <dbReference type="ARBA" id="ARBA00010990"/>
    </source>
</evidence>
<dbReference type="InterPro" id="IPR050559">
    <property type="entry name" value="P-Pant_transferase_sf"/>
</dbReference>
<proteinExistence type="inferred from homology"/>
<comment type="caution">
    <text evidence="4">The sequence shown here is derived from an EMBL/GenBank/DDBJ whole genome shotgun (WGS) entry which is preliminary data.</text>
</comment>
<dbReference type="RefSeq" id="WP_136741419.1">
    <property type="nucleotide sequence ID" value="NZ_SUMB01000006.1"/>
</dbReference>
<reference evidence="4 5" key="1">
    <citation type="submission" date="2019-04" db="EMBL/GenBank/DDBJ databases">
        <title>Streptomyces piniterrae sp. nov., a heliquinomycin-producing actinomycete isolated from rhizosphere soil of Pinus yunnanensis.</title>
        <authorList>
            <person name="Zhuang X."/>
            <person name="Zhao J."/>
        </authorList>
    </citation>
    <scope>NUCLEOTIDE SEQUENCE [LARGE SCALE GENOMIC DNA]</scope>
    <source>
        <strain evidence="5">jys28</strain>
    </source>
</reference>
<dbReference type="AlphaFoldDB" id="A0A4U0NDR6"/>
<evidence type="ECO:0000259" key="3">
    <source>
        <dbReference type="Pfam" id="PF01648"/>
    </source>
</evidence>